<organism evidence="7 8">
    <name type="scientific">Pararhodobacter zhoushanensis</name>
    <dbReference type="NCBI Taxonomy" id="2479545"/>
    <lineage>
        <taxon>Bacteria</taxon>
        <taxon>Pseudomonadati</taxon>
        <taxon>Pseudomonadota</taxon>
        <taxon>Alphaproteobacteria</taxon>
        <taxon>Rhodobacterales</taxon>
        <taxon>Paracoccaceae</taxon>
        <taxon>Pararhodobacter</taxon>
    </lineage>
</organism>
<keyword evidence="2 5" id="KW-0812">Transmembrane</keyword>
<dbReference type="InterPro" id="IPR020846">
    <property type="entry name" value="MFS_dom"/>
</dbReference>
<feature type="transmembrane region" description="Helical" evidence="5">
    <location>
        <begin position="328"/>
        <end position="347"/>
    </location>
</feature>
<feature type="transmembrane region" description="Helical" evidence="5">
    <location>
        <begin position="295"/>
        <end position="316"/>
    </location>
</feature>
<evidence type="ECO:0000256" key="2">
    <source>
        <dbReference type="ARBA" id="ARBA00022692"/>
    </source>
</evidence>
<feature type="transmembrane region" description="Helical" evidence="5">
    <location>
        <begin position="236"/>
        <end position="258"/>
    </location>
</feature>
<keyword evidence="8" id="KW-1185">Reference proteome</keyword>
<proteinExistence type="predicted"/>
<feature type="transmembrane region" description="Helical" evidence="5">
    <location>
        <begin position="12"/>
        <end position="31"/>
    </location>
</feature>
<gene>
    <name evidence="7" type="ORF">OKW52_14605</name>
</gene>
<feature type="transmembrane region" description="Helical" evidence="5">
    <location>
        <begin position="70"/>
        <end position="90"/>
    </location>
</feature>
<evidence type="ECO:0000256" key="3">
    <source>
        <dbReference type="ARBA" id="ARBA00022989"/>
    </source>
</evidence>
<dbReference type="Proteomes" id="UP001208938">
    <property type="component" value="Unassembled WGS sequence"/>
</dbReference>
<dbReference type="Gene3D" id="1.20.1250.20">
    <property type="entry name" value="MFS general substrate transporter like domains"/>
    <property type="match status" value="1"/>
</dbReference>
<feature type="transmembrane region" description="Helical" evidence="5">
    <location>
        <begin position="137"/>
        <end position="155"/>
    </location>
</feature>
<keyword evidence="3 5" id="KW-1133">Transmembrane helix</keyword>
<feature type="domain" description="Major facilitator superfamily (MFS) profile" evidence="6">
    <location>
        <begin position="202"/>
        <end position="386"/>
    </location>
</feature>
<dbReference type="InterPro" id="IPR011701">
    <property type="entry name" value="MFS"/>
</dbReference>
<comment type="subcellular location">
    <subcellularLocation>
        <location evidence="1">Membrane</location>
        <topology evidence="1">Multi-pass membrane protein</topology>
    </subcellularLocation>
</comment>
<dbReference type="InterPro" id="IPR051788">
    <property type="entry name" value="MFS_Transporter"/>
</dbReference>
<feature type="transmembrane region" description="Helical" evidence="5">
    <location>
        <begin position="96"/>
        <end position="116"/>
    </location>
</feature>
<dbReference type="SUPFAM" id="SSF103473">
    <property type="entry name" value="MFS general substrate transporter"/>
    <property type="match status" value="1"/>
</dbReference>
<evidence type="ECO:0000313" key="7">
    <source>
        <dbReference type="EMBL" id="MCW1933453.1"/>
    </source>
</evidence>
<evidence type="ECO:0000313" key="8">
    <source>
        <dbReference type="Proteomes" id="UP001208938"/>
    </source>
</evidence>
<dbReference type="InterPro" id="IPR036259">
    <property type="entry name" value="MFS_trans_sf"/>
</dbReference>
<dbReference type="PROSITE" id="PS50850">
    <property type="entry name" value="MFS"/>
    <property type="match status" value="1"/>
</dbReference>
<dbReference type="PANTHER" id="PTHR23514:SF13">
    <property type="entry name" value="INNER MEMBRANE PROTEIN YBJJ"/>
    <property type="match status" value="1"/>
</dbReference>
<dbReference type="PANTHER" id="PTHR23514">
    <property type="entry name" value="BYPASS OF STOP CODON PROTEIN 6"/>
    <property type="match status" value="1"/>
</dbReference>
<evidence type="ECO:0000256" key="1">
    <source>
        <dbReference type="ARBA" id="ARBA00004141"/>
    </source>
</evidence>
<feature type="transmembrane region" description="Helical" evidence="5">
    <location>
        <begin position="270"/>
        <end position="289"/>
    </location>
</feature>
<name>A0ABT3H104_9RHOB</name>
<feature type="transmembrane region" description="Helical" evidence="5">
    <location>
        <begin position="43"/>
        <end position="63"/>
    </location>
</feature>
<feature type="transmembrane region" description="Helical" evidence="5">
    <location>
        <begin position="359"/>
        <end position="377"/>
    </location>
</feature>
<sequence length="386" mass="38453">MPSFAQLSASRGPAACFVAMGLVWGAFMAAMPDIKAGLGVDDGTLGLLLIWGSVAAITMMTLAPRIGTALGRLALPGFAALMGLSVALMGAMSTPLGFVLALMTMGIASGALDVFMNARLSAIEAARGQSLMNLNHALYSLAFAAAAALTGVARAAGAGAVTTLSVTAGLVLLLSLIAIERDGRIEGLGGRSSPGGRAVLGLVPYLGGALILAGLMSENAVEAWSALYIERDLGGAVGSGSLAPALMGLTMGLGRLAGQGLSMRLPERRLLSGGLIVSVCGVLIVVVAIGPLMAYAGFVVLGFGASVVVPTALAMTGRLSDPQSRSRAIARATVIGYGGYFLGPPALGLAAELAGLRTSFALIAGVLALALLAARALSIRAAAHQG</sequence>
<reference evidence="7 8" key="1">
    <citation type="submission" date="2022-10" db="EMBL/GenBank/DDBJ databases">
        <title>Pararhodobacter sp. nov., isolated from marine algae.</title>
        <authorList>
            <person name="Choi B.J."/>
            <person name="Kim J.M."/>
            <person name="Lee J.K."/>
            <person name="Choi D.G."/>
            <person name="Jeon C.O."/>
        </authorList>
    </citation>
    <scope>NUCLEOTIDE SEQUENCE [LARGE SCALE GENOMIC DNA]</scope>
    <source>
        <strain evidence="7 8">ZQ420</strain>
    </source>
</reference>
<evidence type="ECO:0000256" key="4">
    <source>
        <dbReference type="ARBA" id="ARBA00023136"/>
    </source>
</evidence>
<protein>
    <submittedName>
        <fullName evidence="7">MFS transporter</fullName>
    </submittedName>
</protein>
<dbReference type="Pfam" id="PF07690">
    <property type="entry name" value="MFS_1"/>
    <property type="match status" value="1"/>
</dbReference>
<feature type="transmembrane region" description="Helical" evidence="5">
    <location>
        <begin position="199"/>
        <end position="216"/>
    </location>
</feature>
<feature type="transmembrane region" description="Helical" evidence="5">
    <location>
        <begin position="161"/>
        <end position="179"/>
    </location>
</feature>
<evidence type="ECO:0000256" key="5">
    <source>
        <dbReference type="SAM" id="Phobius"/>
    </source>
</evidence>
<comment type="caution">
    <text evidence="7">The sequence shown here is derived from an EMBL/GenBank/DDBJ whole genome shotgun (WGS) entry which is preliminary data.</text>
</comment>
<accession>A0ABT3H104</accession>
<dbReference type="EMBL" id="JAPDFL010000001">
    <property type="protein sequence ID" value="MCW1933453.1"/>
    <property type="molecule type" value="Genomic_DNA"/>
</dbReference>
<evidence type="ECO:0000259" key="6">
    <source>
        <dbReference type="PROSITE" id="PS50850"/>
    </source>
</evidence>
<keyword evidence="4 5" id="KW-0472">Membrane</keyword>
<dbReference type="RefSeq" id="WP_264506360.1">
    <property type="nucleotide sequence ID" value="NZ_JAPDFL010000001.1"/>
</dbReference>